<dbReference type="Gene3D" id="2.120.10.80">
    <property type="entry name" value="Kelch-type beta propeller"/>
    <property type="match status" value="1"/>
</dbReference>
<dbReference type="AlphaFoldDB" id="A0AA36CT27"/>
<dbReference type="SUPFAM" id="SSF117281">
    <property type="entry name" value="Kelch motif"/>
    <property type="match status" value="1"/>
</dbReference>
<evidence type="ECO:0000259" key="6">
    <source>
        <dbReference type="PROSITE" id="PS50086"/>
    </source>
</evidence>
<dbReference type="InterPro" id="IPR000195">
    <property type="entry name" value="Rab-GAP-TBC_dom"/>
</dbReference>
<dbReference type="InterPro" id="IPR039755">
    <property type="entry name" value="TBC1D23"/>
</dbReference>
<gene>
    <name evidence="8" type="ORF">MSPICULIGERA_LOCUS12326</name>
</gene>
<comment type="caution">
    <text evidence="8">The sequence shown here is derived from an EMBL/GenBank/DDBJ whole genome shotgun (WGS) entry which is preliminary data.</text>
</comment>
<dbReference type="PROSITE" id="PS50206">
    <property type="entry name" value="RHODANESE_3"/>
    <property type="match status" value="1"/>
</dbReference>
<dbReference type="Pfam" id="PF19430">
    <property type="entry name" value="TBC1D23_C"/>
    <property type="match status" value="1"/>
</dbReference>
<feature type="domain" description="Rhodanese" evidence="7">
    <location>
        <begin position="340"/>
        <end position="443"/>
    </location>
</feature>
<dbReference type="InterPro" id="IPR001763">
    <property type="entry name" value="Rhodanese-like_dom"/>
</dbReference>
<evidence type="ECO:0000259" key="7">
    <source>
        <dbReference type="PROSITE" id="PS50206"/>
    </source>
</evidence>
<feature type="compositionally biased region" description="Acidic residues" evidence="5">
    <location>
        <begin position="526"/>
        <end position="535"/>
    </location>
</feature>
<dbReference type="PANTHER" id="PTHR13297:SF5">
    <property type="entry name" value="TBC1 DOMAIN FAMILY MEMBER 23"/>
    <property type="match status" value="1"/>
</dbReference>
<dbReference type="Gene3D" id="1.10.472.80">
    <property type="entry name" value="Ypt/Rab-GAP domain of gyp1p, domain 3"/>
    <property type="match status" value="1"/>
</dbReference>
<dbReference type="Gene3D" id="3.40.250.10">
    <property type="entry name" value="Rhodanese-like domain"/>
    <property type="match status" value="1"/>
</dbReference>
<proteinExistence type="predicted"/>
<dbReference type="Pfam" id="PF00566">
    <property type="entry name" value="RabGAP-TBC"/>
    <property type="match status" value="1"/>
</dbReference>
<dbReference type="GO" id="GO:0005829">
    <property type="term" value="C:cytosol"/>
    <property type="evidence" value="ECO:0007669"/>
    <property type="project" value="GOC"/>
</dbReference>
<dbReference type="PANTHER" id="PTHR13297">
    <property type="entry name" value="TBC1 DOMAIN FAMILY MEMBER 23-RELATED"/>
    <property type="match status" value="1"/>
</dbReference>
<evidence type="ECO:0000256" key="3">
    <source>
        <dbReference type="ARBA" id="ARBA00022473"/>
    </source>
</evidence>
<organism evidence="8 9">
    <name type="scientific">Mesorhabditis spiculigera</name>
    <dbReference type="NCBI Taxonomy" id="96644"/>
    <lineage>
        <taxon>Eukaryota</taxon>
        <taxon>Metazoa</taxon>
        <taxon>Ecdysozoa</taxon>
        <taxon>Nematoda</taxon>
        <taxon>Chromadorea</taxon>
        <taxon>Rhabditida</taxon>
        <taxon>Rhabditina</taxon>
        <taxon>Rhabditomorpha</taxon>
        <taxon>Rhabditoidea</taxon>
        <taxon>Rhabditidae</taxon>
        <taxon>Mesorhabditinae</taxon>
        <taxon>Mesorhabditis</taxon>
    </lineage>
</organism>
<evidence type="ECO:0000313" key="8">
    <source>
        <dbReference type="EMBL" id="CAJ0573982.1"/>
    </source>
</evidence>
<name>A0AA36CT27_9BILA</name>
<keyword evidence="4" id="KW-0333">Golgi apparatus</keyword>
<dbReference type="GO" id="GO:0005802">
    <property type="term" value="C:trans-Golgi network"/>
    <property type="evidence" value="ECO:0007669"/>
    <property type="project" value="TreeGrafter"/>
</dbReference>
<feature type="compositionally biased region" description="Basic and acidic residues" evidence="5">
    <location>
        <begin position="503"/>
        <end position="521"/>
    </location>
</feature>
<evidence type="ECO:0000256" key="4">
    <source>
        <dbReference type="ARBA" id="ARBA00023034"/>
    </source>
</evidence>
<dbReference type="SUPFAM" id="SSF52821">
    <property type="entry name" value="Rhodanese/Cell cycle control phosphatase"/>
    <property type="match status" value="1"/>
</dbReference>
<keyword evidence="3" id="KW-0217">Developmental protein</keyword>
<dbReference type="GO" id="GO:0099041">
    <property type="term" value="P:vesicle tethering to Golgi"/>
    <property type="evidence" value="ECO:0007669"/>
    <property type="project" value="TreeGrafter"/>
</dbReference>
<feature type="compositionally biased region" description="Low complexity" evidence="5">
    <location>
        <begin position="20"/>
        <end position="32"/>
    </location>
</feature>
<dbReference type="InterPro" id="IPR015915">
    <property type="entry name" value="Kelch-typ_b-propeller"/>
</dbReference>
<feature type="region of interest" description="Disordered" evidence="5">
    <location>
        <begin position="1"/>
        <end position="32"/>
    </location>
</feature>
<dbReference type="Proteomes" id="UP001177023">
    <property type="component" value="Unassembled WGS sequence"/>
</dbReference>
<evidence type="ECO:0000256" key="5">
    <source>
        <dbReference type="SAM" id="MobiDB-lite"/>
    </source>
</evidence>
<dbReference type="InterPro" id="IPR045799">
    <property type="entry name" value="TBC1D23_C"/>
</dbReference>
<dbReference type="InterPro" id="IPR035969">
    <property type="entry name" value="Rab-GAP_TBC_sf"/>
</dbReference>
<dbReference type="PROSITE" id="PS50086">
    <property type="entry name" value="TBC_RABGAP"/>
    <property type="match status" value="1"/>
</dbReference>
<evidence type="ECO:0000256" key="2">
    <source>
        <dbReference type="ARBA" id="ARBA00014207"/>
    </source>
</evidence>
<feature type="region of interest" description="Disordered" evidence="5">
    <location>
        <begin position="1056"/>
        <end position="1109"/>
    </location>
</feature>
<evidence type="ECO:0000313" key="9">
    <source>
        <dbReference type="Proteomes" id="UP001177023"/>
    </source>
</evidence>
<comment type="subcellular location">
    <subcellularLocation>
        <location evidence="1">Golgi apparatus</location>
        <location evidence="1">trans-Golgi network</location>
    </subcellularLocation>
</comment>
<feature type="region of interest" description="Disordered" evidence="5">
    <location>
        <begin position="497"/>
        <end position="545"/>
    </location>
</feature>
<dbReference type="CDD" id="cd20788">
    <property type="entry name" value="TBC1D23_C-like"/>
    <property type="match status" value="1"/>
</dbReference>
<accession>A0AA36CT27</accession>
<keyword evidence="9" id="KW-1185">Reference proteome</keyword>
<feature type="non-terminal residue" evidence="8">
    <location>
        <position position="1144"/>
    </location>
</feature>
<dbReference type="GO" id="GO:0042147">
    <property type="term" value="P:retrograde transport, endosome to Golgi"/>
    <property type="evidence" value="ECO:0007669"/>
    <property type="project" value="InterPro"/>
</dbReference>
<reference evidence="8" key="1">
    <citation type="submission" date="2023-06" db="EMBL/GenBank/DDBJ databases">
        <authorList>
            <person name="Delattre M."/>
        </authorList>
    </citation>
    <scope>NUCLEOTIDE SEQUENCE</scope>
    <source>
        <strain evidence="8">AF72</strain>
    </source>
</reference>
<dbReference type="EMBL" id="CATQJA010002625">
    <property type="protein sequence ID" value="CAJ0573982.1"/>
    <property type="molecule type" value="Genomic_DNA"/>
</dbReference>
<feature type="domain" description="Rab-GAP TBC" evidence="6">
    <location>
        <begin position="51"/>
        <end position="227"/>
    </location>
</feature>
<protein>
    <recommendedName>
        <fullName evidence="2">TBC1 domain family member 23</fullName>
    </recommendedName>
</protein>
<sequence>MESEVLSESSSTIGDDWVKDANGSGSADSSSVRDVVDVLKEFSSVEGSPVQKESELQARKWIRLLGMANRPDPLSDWDQLYNLKSQSQLRNDCRILAKQTGNTKSVPELESFLTLYCKKRNMDYDKDSGWTLVLEKLLKFDYPMEHLFNIFFGLTTKYMPRETKPGAQVFDLFRLLLQYHEPELSSHLESIKCSPHTYTRTWFASLYACAVDDKSCGVLWDLYIERGDPFLVFFLALAMTINAKEQLLAYTKDQREEAVKLLSELPKSLTVDDIPDFIEVALYYSLRTPQCLREDFHGTLFGANLLDDFAEKSIKQRISLSVTANELLRKDLNTAIEAMLPTSYFVIDCRSEEAFRAGQVYGSFNLDAQLFVDAPEHFAMAHKAQEEYKSAQHPEDHYCFLGYGDPEKDQFMNMVISKFLRDGKMHVSYLEGGYKGLHQMLTEAGRLRVISSHDPPRCPECNTGSPTKSTWGLVGMMKNAMINKSAAVKEKVQELVQTPPPESFRHADTKDRHGKKYKSEKSVFSLDDDGSDDEPFALKPGKAKPDTEKAKVSLESYLAQADVLECFECQEVMKGGLLIPSHIALTRTHMHILHDVLGTSGVVTTEFRHPLQTVIRVTSKKKFPEILTFKFGYEVSPGENTINASHRFLVPKAGESQMTSVVSEDITFPWGQNANPLEQQTGQWRTAIFEDMQESLDGNKLYHLYEPQTEQEAGNNPKSRDKCIVPFDTISRCFMHPIWLPQANGRGKFLFSLKCPSQAGGTAMILVTESSSYEGQTRLHIWRLDFDQQGTSITGCRPISDVNTGNGGAYICTMREDAPECIVLYSPGLNVATVNCMSDYPISPESFQVYGADLSHFYDGFLNAGSVYLLSASPDEHLDYSRVHTLNLQSRQINTHQCRGDPSRGFPPARKQAGLASVPGFILLAGGEVADQYNVHRLQDYWVLNCDTFEWTQVPASMPCPLIEPRITTCNSGKVYLWGDHDVPLPGMSQQGTHLRILKVSGMENYKTPPPVIRPKRRPFRAQLSAKQHSHASRLSVVPADGWTTAARAADGLQHWRQQPGGTAPYGGQPSYPTQGGSYPRQDYGGNQGEYQPGPAPGTQAYYPPQKKDKDCSIIRPARRYTQRQVFSTARRYCHSKRVADDER</sequence>
<feature type="compositionally biased region" description="Polar residues" evidence="5">
    <location>
        <begin position="1"/>
        <end position="13"/>
    </location>
</feature>
<dbReference type="SUPFAM" id="SSF47923">
    <property type="entry name" value="Ypt/Rab-GAP domain of gyp1p"/>
    <property type="match status" value="1"/>
</dbReference>
<evidence type="ECO:0000256" key="1">
    <source>
        <dbReference type="ARBA" id="ARBA00004601"/>
    </source>
</evidence>
<dbReference type="InterPro" id="IPR036873">
    <property type="entry name" value="Rhodanese-like_dom_sf"/>
</dbReference>